<dbReference type="PANTHER" id="PTHR43133">
    <property type="entry name" value="RNA POLYMERASE ECF-TYPE SIGMA FACTO"/>
    <property type="match status" value="1"/>
</dbReference>
<dbReference type="Gene3D" id="1.10.1740.10">
    <property type="match status" value="1"/>
</dbReference>
<gene>
    <name evidence="8" type="ORF">A3E46_00525</name>
</gene>
<dbReference type="Pfam" id="PF08281">
    <property type="entry name" value="Sigma70_r4_2"/>
    <property type="match status" value="1"/>
</dbReference>
<dbReference type="GO" id="GO:0003677">
    <property type="term" value="F:DNA binding"/>
    <property type="evidence" value="ECO:0007669"/>
    <property type="project" value="UniProtKB-KW"/>
</dbReference>
<evidence type="ECO:0000313" key="8">
    <source>
        <dbReference type="EMBL" id="OGM58085.1"/>
    </source>
</evidence>
<name>A0A1F8B3T1_9BACT</name>
<dbReference type="SUPFAM" id="SSF88659">
    <property type="entry name" value="Sigma3 and sigma4 domains of RNA polymerase sigma factors"/>
    <property type="match status" value="1"/>
</dbReference>
<keyword evidence="3" id="KW-0731">Sigma factor</keyword>
<keyword evidence="2" id="KW-0805">Transcription regulation</keyword>
<dbReference type="InterPro" id="IPR039425">
    <property type="entry name" value="RNA_pol_sigma-70-like"/>
</dbReference>
<evidence type="ECO:0000313" key="9">
    <source>
        <dbReference type="Proteomes" id="UP000178313"/>
    </source>
</evidence>
<dbReference type="Pfam" id="PF04542">
    <property type="entry name" value="Sigma70_r2"/>
    <property type="match status" value="1"/>
</dbReference>
<feature type="domain" description="RNA polymerase sigma factor 70 region 4 type 2" evidence="7">
    <location>
        <begin position="120"/>
        <end position="169"/>
    </location>
</feature>
<dbReference type="GO" id="GO:0006352">
    <property type="term" value="P:DNA-templated transcription initiation"/>
    <property type="evidence" value="ECO:0007669"/>
    <property type="project" value="InterPro"/>
</dbReference>
<dbReference type="InterPro" id="IPR013324">
    <property type="entry name" value="RNA_pol_sigma_r3/r4-like"/>
</dbReference>
<keyword evidence="5" id="KW-0804">Transcription</keyword>
<dbReference type="InterPro" id="IPR036388">
    <property type="entry name" value="WH-like_DNA-bd_sf"/>
</dbReference>
<evidence type="ECO:0008006" key="10">
    <source>
        <dbReference type="Google" id="ProtNLM"/>
    </source>
</evidence>
<evidence type="ECO:0000256" key="1">
    <source>
        <dbReference type="ARBA" id="ARBA00010641"/>
    </source>
</evidence>
<reference evidence="8 9" key="1">
    <citation type="journal article" date="2016" name="Nat. Commun.">
        <title>Thousands of microbial genomes shed light on interconnected biogeochemical processes in an aquifer system.</title>
        <authorList>
            <person name="Anantharaman K."/>
            <person name="Brown C.T."/>
            <person name="Hug L.A."/>
            <person name="Sharon I."/>
            <person name="Castelle C.J."/>
            <person name="Probst A.J."/>
            <person name="Thomas B.C."/>
            <person name="Singh A."/>
            <person name="Wilkins M.J."/>
            <person name="Karaoz U."/>
            <person name="Brodie E.L."/>
            <person name="Williams K.H."/>
            <person name="Hubbard S.S."/>
            <person name="Banfield J.F."/>
        </authorList>
    </citation>
    <scope>NUCLEOTIDE SEQUENCE [LARGE SCALE GENOMIC DNA]</scope>
</reference>
<evidence type="ECO:0000256" key="4">
    <source>
        <dbReference type="ARBA" id="ARBA00023125"/>
    </source>
</evidence>
<dbReference type="Gene3D" id="1.10.10.10">
    <property type="entry name" value="Winged helix-like DNA-binding domain superfamily/Winged helix DNA-binding domain"/>
    <property type="match status" value="1"/>
</dbReference>
<dbReference type="PANTHER" id="PTHR43133:SF8">
    <property type="entry name" value="RNA POLYMERASE SIGMA FACTOR HI_1459-RELATED"/>
    <property type="match status" value="1"/>
</dbReference>
<dbReference type="STRING" id="1802513.A3E46_00525"/>
<dbReference type="EMBL" id="MGGZ01000001">
    <property type="protein sequence ID" value="OGM58085.1"/>
    <property type="molecule type" value="Genomic_DNA"/>
</dbReference>
<evidence type="ECO:0000256" key="3">
    <source>
        <dbReference type="ARBA" id="ARBA00023082"/>
    </source>
</evidence>
<dbReference type="InterPro" id="IPR007627">
    <property type="entry name" value="RNA_pol_sigma70_r2"/>
</dbReference>
<organism evidence="8 9">
    <name type="scientific">Candidatus Woesebacteria bacterium RIFCSPHIGHO2_12_FULL_46_16</name>
    <dbReference type="NCBI Taxonomy" id="1802513"/>
    <lineage>
        <taxon>Bacteria</taxon>
        <taxon>Candidatus Woeseibacteriota</taxon>
    </lineage>
</organism>
<evidence type="ECO:0000256" key="5">
    <source>
        <dbReference type="ARBA" id="ARBA00023163"/>
    </source>
</evidence>
<dbReference type="CDD" id="cd06171">
    <property type="entry name" value="Sigma70_r4"/>
    <property type="match status" value="1"/>
</dbReference>
<protein>
    <recommendedName>
        <fullName evidence="10">RNA polymerase subunit sigma-24</fullName>
    </recommendedName>
</protein>
<dbReference type="GO" id="GO:0016987">
    <property type="term" value="F:sigma factor activity"/>
    <property type="evidence" value="ECO:0007669"/>
    <property type="project" value="UniProtKB-KW"/>
</dbReference>
<sequence length="179" mass="21031">MDDEVGEHLARAKAGDKDAYGKIYNLFLEKIYRFIYYLISDADTAYDITQDTFIRAWKALPRFDRNRGSFSTFLYTIARNLVIDNQRKRVAFTLDLDLVGEVKYEENFEESIDAEERSKKVRKVLKSLPKFDRELVVLRYFEDMSFAEISKIVGKEEGAVRVRVFRILKGLKEKFGENI</sequence>
<dbReference type="InterPro" id="IPR014284">
    <property type="entry name" value="RNA_pol_sigma-70_dom"/>
</dbReference>
<comment type="caution">
    <text evidence="8">The sequence shown here is derived from an EMBL/GenBank/DDBJ whole genome shotgun (WGS) entry which is preliminary data.</text>
</comment>
<keyword evidence="4" id="KW-0238">DNA-binding</keyword>
<dbReference type="NCBIfam" id="TIGR02937">
    <property type="entry name" value="sigma70-ECF"/>
    <property type="match status" value="1"/>
</dbReference>
<evidence type="ECO:0000259" key="6">
    <source>
        <dbReference type="Pfam" id="PF04542"/>
    </source>
</evidence>
<proteinExistence type="inferred from homology"/>
<dbReference type="InterPro" id="IPR013325">
    <property type="entry name" value="RNA_pol_sigma_r2"/>
</dbReference>
<dbReference type="SUPFAM" id="SSF88946">
    <property type="entry name" value="Sigma2 domain of RNA polymerase sigma factors"/>
    <property type="match status" value="1"/>
</dbReference>
<dbReference type="AlphaFoldDB" id="A0A1F8B3T1"/>
<evidence type="ECO:0000259" key="7">
    <source>
        <dbReference type="Pfam" id="PF08281"/>
    </source>
</evidence>
<dbReference type="Proteomes" id="UP000178313">
    <property type="component" value="Unassembled WGS sequence"/>
</dbReference>
<accession>A0A1F8B3T1</accession>
<evidence type="ECO:0000256" key="2">
    <source>
        <dbReference type="ARBA" id="ARBA00023015"/>
    </source>
</evidence>
<feature type="domain" description="RNA polymerase sigma-70 region 2" evidence="6">
    <location>
        <begin position="24"/>
        <end position="89"/>
    </location>
</feature>
<dbReference type="InterPro" id="IPR013249">
    <property type="entry name" value="RNA_pol_sigma70_r4_t2"/>
</dbReference>
<comment type="similarity">
    <text evidence="1">Belongs to the sigma-70 factor family. ECF subfamily.</text>
</comment>